<evidence type="ECO:0000259" key="4">
    <source>
        <dbReference type="Pfam" id="PF00291"/>
    </source>
</evidence>
<dbReference type="PANTHER" id="PTHR48078">
    <property type="entry name" value="THREONINE DEHYDRATASE, MITOCHONDRIAL-RELATED"/>
    <property type="match status" value="1"/>
</dbReference>
<keyword evidence="6" id="KW-1185">Reference proteome</keyword>
<name>A0ABX0Y3J5_9ACTN</name>
<organism evidence="5 6">
    <name type="scientific">Planosporangium thailandense</name>
    <dbReference type="NCBI Taxonomy" id="765197"/>
    <lineage>
        <taxon>Bacteria</taxon>
        <taxon>Bacillati</taxon>
        <taxon>Actinomycetota</taxon>
        <taxon>Actinomycetes</taxon>
        <taxon>Micromonosporales</taxon>
        <taxon>Micromonosporaceae</taxon>
        <taxon>Planosporangium</taxon>
    </lineage>
</organism>
<dbReference type="Proteomes" id="UP000722989">
    <property type="component" value="Unassembled WGS sequence"/>
</dbReference>
<evidence type="ECO:0000313" key="5">
    <source>
        <dbReference type="EMBL" id="NJC72947.1"/>
    </source>
</evidence>
<comment type="caution">
    <text evidence="5">The sequence shown here is derived from an EMBL/GenBank/DDBJ whole genome shotgun (WGS) entry which is preliminary data.</text>
</comment>
<evidence type="ECO:0000256" key="3">
    <source>
        <dbReference type="ARBA" id="ARBA00023239"/>
    </source>
</evidence>
<dbReference type="InterPro" id="IPR036052">
    <property type="entry name" value="TrpB-like_PALP_sf"/>
</dbReference>
<keyword evidence="3" id="KW-0456">Lyase</keyword>
<proteinExistence type="predicted"/>
<dbReference type="PANTHER" id="PTHR48078:SF6">
    <property type="entry name" value="L-THREONINE DEHYDRATASE CATABOLIC TDCB"/>
    <property type="match status" value="1"/>
</dbReference>
<gene>
    <name evidence="5" type="ORF">HC031_24985</name>
</gene>
<dbReference type="RefSeq" id="WP_167927857.1">
    <property type="nucleotide sequence ID" value="NZ_JAATVY010000023.1"/>
</dbReference>
<dbReference type="Gene3D" id="3.40.50.1100">
    <property type="match status" value="2"/>
</dbReference>
<evidence type="ECO:0000256" key="1">
    <source>
        <dbReference type="ARBA" id="ARBA00001933"/>
    </source>
</evidence>
<protein>
    <submittedName>
        <fullName evidence="5">Pyridoxal-phosphate dependent enzyme</fullName>
    </submittedName>
</protein>
<feature type="domain" description="Tryptophan synthase beta chain-like PALP" evidence="4">
    <location>
        <begin position="9"/>
        <end position="305"/>
    </location>
</feature>
<accession>A0ABX0Y3J5</accession>
<evidence type="ECO:0000256" key="2">
    <source>
        <dbReference type="ARBA" id="ARBA00022898"/>
    </source>
</evidence>
<evidence type="ECO:0000313" key="6">
    <source>
        <dbReference type="Proteomes" id="UP000722989"/>
    </source>
</evidence>
<reference evidence="5 6" key="1">
    <citation type="submission" date="2020-03" db="EMBL/GenBank/DDBJ databases">
        <title>WGS of the type strain of Planosporangium spp.</title>
        <authorList>
            <person name="Thawai C."/>
        </authorList>
    </citation>
    <scope>NUCLEOTIDE SEQUENCE [LARGE SCALE GENOMIC DNA]</scope>
    <source>
        <strain evidence="5 6">TBRC 5610</strain>
    </source>
</reference>
<dbReference type="InterPro" id="IPR050147">
    <property type="entry name" value="Ser/Thr_Dehydratase"/>
</dbReference>
<dbReference type="EMBL" id="JAATVY010000023">
    <property type="protein sequence ID" value="NJC72947.1"/>
    <property type="molecule type" value="Genomic_DNA"/>
</dbReference>
<sequence length="338" mass="35201">MTDLIDPRVTMGEGGTPMVALPRLAERWGLKALWGKAEYVNPTGSYKDRIAAASLSVALRDGMRGWIATSSGNGGAAMSAYGARAGLPGVLCVLTDAPVEKLGSIAPYGVLQLSMDRMGPDVMGRLAEIATTEGLQLTITAHAYNPVGMRGADAIGHEIAGHGRATHVYVPTGGGGLLVATARGLRDRGHDAAVVVAQPAGCAPIARAVNKEIVEPRIDDWSTRVSGLQLPVPPDGELAREAVTASGGWGAPVDDDDAWVAQELLARTEGVFVEPASALALAAVRKDAAAGRLGADDEPCVVLTGHGLKDLGRFTGADRRPTPTTLDEVQDRVRAWLR</sequence>
<keyword evidence="2" id="KW-0663">Pyridoxal phosphate</keyword>
<dbReference type="SUPFAM" id="SSF53686">
    <property type="entry name" value="Tryptophan synthase beta subunit-like PLP-dependent enzymes"/>
    <property type="match status" value="1"/>
</dbReference>
<dbReference type="Pfam" id="PF00291">
    <property type="entry name" value="PALP"/>
    <property type="match status" value="1"/>
</dbReference>
<dbReference type="InterPro" id="IPR001926">
    <property type="entry name" value="TrpB-like_PALP"/>
</dbReference>
<comment type="cofactor">
    <cofactor evidence="1">
        <name>pyridoxal 5'-phosphate</name>
        <dbReference type="ChEBI" id="CHEBI:597326"/>
    </cofactor>
</comment>